<dbReference type="EMBL" id="JAWPEI010000008">
    <property type="protein sequence ID" value="KAK4718384.1"/>
    <property type="molecule type" value="Genomic_DNA"/>
</dbReference>
<name>A0AAV9L0M9_9SOLN</name>
<evidence type="ECO:0000256" key="1">
    <source>
        <dbReference type="SAM" id="Phobius"/>
    </source>
</evidence>
<dbReference type="Proteomes" id="UP001311915">
    <property type="component" value="Unassembled WGS sequence"/>
</dbReference>
<organism evidence="2 3">
    <name type="scientific">Solanum pinnatisectum</name>
    <name type="common">tansyleaf nightshade</name>
    <dbReference type="NCBI Taxonomy" id="50273"/>
    <lineage>
        <taxon>Eukaryota</taxon>
        <taxon>Viridiplantae</taxon>
        <taxon>Streptophyta</taxon>
        <taxon>Embryophyta</taxon>
        <taxon>Tracheophyta</taxon>
        <taxon>Spermatophyta</taxon>
        <taxon>Magnoliopsida</taxon>
        <taxon>eudicotyledons</taxon>
        <taxon>Gunneridae</taxon>
        <taxon>Pentapetalae</taxon>
        <taxon>asterids</taxon>
        <taxon>lamiids</taxon>
        <taxon>Solanales</taxon>
        <taxon>Solanaceae</taxon>
        <taxon>Solanoideae</taxon>
        <taxon>Solaneae</taxon>
        <taxon>Solanum</taxon>
    </lineage>
</organism>
<dbReference type="AlphaFoldDB" id="A0AAV9L0M9"/>
<protein>
    <submittedName>
        <fullName evidence="2">Uncharacterized protein</fullName>
    </submittedName>
</protein>
<keyword evidence="1" id="KW-1133">Transmembrane helix</keyword>
<keyword evidence="1" id="KW-0812">Transmembrane</keyword>
<sequence>MVITRASTSKGKVVLLLEPQSVGEVGDTLELGVMDEQEWQHLLEDELGRLLARLDNTSPSCILLGTLGSPITVGATLPAQGLSMGFQTLNSSLLPFMTPMRFAVALVFASAAISVVKKMNFERFFRLKPLRLFNMGTLDEHGVSSNFYTFLGKPIYLI</sequence>
<gene>
    <name evidence="2" type="ORF">R3W88_016722</name>
</gene>
<feature type="transmembrane region" description="Helical" evidence="1">
    <location>
        <begin position="99"/>
        <end position="116"/>
    </location>
</feature>
<accession>A0AAV9L0M9</accession>
<comment type="caution">
    <text evidence="2">The sequence shown here is derived from an EMBL/GenBank/DDBJ whole genome shotgun (WGS) entry which is preliminary data.</text>
</comment>
<evidence type="ECO:0000313" key="2">
    <source>
        <dbReference type="EMBL" id="KAK4718384.1"/>
    </source>
</evidence>
<feature type="transmembrane region" description="Helical" evidence="1">
    <location>
        <begin position="61"/>
        <end position="79"/>
    </location>
</feature>
<evidence type="ECO:0000313" key="3">
    <source>
        <dbReference type="Proteomes" id="UP001311915"/>
    </source>
</evidence>
<reference evidence="2 3" key="1">
    <citation type="submission" date="2023-10" db="EMBL/GenBank/DDBJ databases">
        <title>Genome-Wide Identification Analysis in wild type Solanum Pinnatisectum Reveals Some Genes Defensing Phytophthora Infestans.</title>
        <authorList>
            <person name="Sun C."/>
        </authorList>
    </citation>
    <scope>NUCLEOTIDE SEQUENCE [LARGE SCALE GENOMIC DNA]</scope>
    <source>
        <strain evidence="2">LQN</strain>
        <tissue evidence="2">Leaf</tissue>
    </source>
</reference>
<proteinExistence type="predicted"/>
<keyword evidence="3" id="KW-1185">Reference proteome</keyword>
<keyword evidence="1" id="KW-0472">Membrane</keyword>